<dbReference type="RefSeq" id="WP_019021978.1">
    <property type="nucleotide sequence ID" value="NZ_MUZR01000008.1"/>
</dbReference>
<comment type="caution">
    <text evidence="3">The sequence shown here is derived from an EMBL/GenBank/DDBJ whole genome shotgun (WGS) entry which is preliminary data.</text>
</comment>
<proteinExistence type="predicted"/>
<feature type="region of interest" description="Disordered" evidence="1">
    <location>
        <begin position="155"/>
        <end position="174"/>
    </location>
</feature>
<organism evidence="3 4">
    <name type="scientific">Thioalkalivibrio halophilus</name>
    <dbReference type="NCBI Taxonomy" id="252474"/>
    <lineage>
        <taxon>Bacteria</taxon>
        <taxon>Pseudomonadati</taxon>
        <taxon>Pseudomonadota</taxon>
        <taxon>Gammaproteobacteria</taxon>
        <taxon>Chromatiales</taxon>
        <taxon>Ectothiorhodospiraceae</taxon>
        <taxon>Thioalkalivibrio</taxon>
    </lineage>
</organism>
<keyword evidence="2" id="KW-1133">Transmembrane helix</keyword>
<name>A0A1V3A199_9GAMM</name>
<feature type="transmembrane region" description="Helical" evidence="2">
    <location>
        <begin position="42"/>
        <end position="61"/>
    </location>
</feature>
<keyword evidence="2" id="KW-0472">Membrane</keyword>
<reference evidence="3 4" key="1">
    <citation type="submission" date="2017-02" db="EMBL/GenBank/DDBJ databases">
        <title>Genomic diversity within the haloalkaliphilic genus Thioalkalivibrio.</title>
        <authorList>
            <person name="Ahn A.-C."/>
            <person name="Meier-Kolthoff J."/>
            <person name="Overmars L."/>
            <person name="Richter M."/>
            <person name="Woyke T."/>
            <person name="Sorokin D.Y."/>
            <person name="Muyzer G."/>
        </authorList>
    </citation>
    <scope>NUCLEOTIDE SEQUENCE [LARGE SCALE GENOMIC DNA]</scope>
    <source>
        <strain evidence="3 4">HL17</strain>
    </source>
</reference>
<dbReference type="OrthoDB" id="5784805at2"/>
<keyword evidence="2" id="KW-0812">Transmembrane</keyword>
<protein>
    <submittedName>
        <fullName evidence="3">Uncharacterized protein</fullName>
    </submittedName>
</protein>
<evidence type="ECO:0000256" key="2">
    <source>
        <dbReference type="SAM" id="Phobius"/>
    </source>
</evidence>
<feature type="compositionally biased region" description="Polar residues" evidence="1">
    <location>
        <begin position="163"/>
        <end position="174"/>
    </location>
</feature>
<dbReference type="InterPro" id="IPR012340">
    <property type="entry name" value="NA-bd_OB-fold"/>
</dbReference>
<feature type="transmembrane region" description="Helical" evidence="2">
    <location>
        <begin position="16"/>
        <end position="35"/>
    </location>
</feature>
<gene>
    <name evidence="3" type="ORF">B1A74_03220</name>
</gene>
<dbReference type="STRING" id="252474.B1A74_03220"/>
<dbReference type="AlphaFoldDB" id="A0A1V3A199"/>
<evidence type="ECO:0000256" key="1">
    <source>
        <dbReference type="SAM" id="MobiDB-lite"/>
    </source>
</evidence>
<keyword evidence="4" id="KW-1185">Reference proteome</keyword>
<dbReference type="EMBL" id="MUZR01000008">
    <property type="protein sequence ID" value="OOC10853.1"/>
    <property type="molecule type" value="Genomic_DNA"/>
</dbReference>
<accession>A0A1V3A199</accession>
<sequence>MADIASWAGALDPWQIWLLAALLILIIDLAILGGLMSGGGGITLVLAGGALGAMVAAAFGAELAGQLSAGVVGMILAGALAFWVGRRWAGRPQQGPPDDPRVRDEILHLEPYNGGLGVRVLGDAYPARPEDPQQTLQEGDPVRIQRFQGITAVVRPAGDDPGTHSSHTNEGNPA</sequence>
<dbReference type="Gene3D" id="2.40.50.140">
    <property type="entry name" value="Nucleic acid-binding proteins"/>
    <property type="match status" value="1"/>
</dbReference>
<dbReference type="Proteomes" id="UP000189177">
    <property type="component" value="Unassembled WGS sequence"/>
</dbReference>
<evidence type="ECO:0000313" key="4">
    <source>
        <dbReference type="Proteomes" id="UP000189177"/>
    </source>
</evidence>
<evidence type="ECO:0000313" key="3">
    <source>
        <dbReference type="EMBL" id="OOC10853.1"/>
    </source>
</evidence>
<feature type="transmembrane region" description="Helical" evidence="2">
    <location>
        <begin position="67"/>
        <end position="85"/>
    </location>
</feature>